<sequence length="215" mass="23779">MASSKADTASLFAAAETRLSCYTLTKSSPIPDSRIEEIVSFAVKHAPSSFNVQSARAVILLKSSHDKLWSIADSLAKSTHPEAHEKMLGKMIGGFTGAYGTVLWLEDQEALDGLAAKNPLFGNLVPQWGDHSSGMHQFIAWTALELEGLGCNLQHFNFMDEFEDAVKKEWELPSTWKLKSQLVFGAPENGQLVRRKERTYAPLEDRVKVFGHSLS</sequence>
<dbReference type="InterPro" id="IPR033877">
    <property type="entry name" value="Frm2/Hbn1"/>
</dbReference>
<protein>
    <recommendedName>
        <fullName evidence="7">Nitroreductase domain-containing protein</fullName>
    </recommendedName>
</protein>
<organism evidence="8 9">
    <name type="scientific">Cercospora berteroae</name>
    <dbReference type="NCBI Taxonomy" id="357750"/>
    <lineage>
        <taxon>Eukaryota</taxon>
        <taxon>Fungi</taxon>
        <taxon>Dikarya</taxon>
        <taxon>Ascomycota</taxon>
        <taxon>Pezizomycotina</taxon>
        <taxon>Dothideomycetes</taxon>
        <taxon>Dothideomycetidae</taxon>
        <taxon>Mycosphaerellales</taxon>
        <taxon>Mycosphaerellaceae</taxon>
        <taxon>Cercospora</taxon>
    </lineage>
</organism>
<dbReference type="GO" id="GO:0016491">
    <property type="term" value="F:oxidoreductase activity"/>
    <property type="evidence" value="ECO:0007669"/>
    <property type="project" value="UniProtKB-KW"/>
</dbReference>
<dbReference type="FunFam" id="3.40.109.10:FF:000001">
    <property type="entry name" value="Nitroreductase family"/>
    <property type="match status" value="1"/>
</dbReference>
<reference evidence="9" key="1">
    <citation type="journal article" date="2017" name="bioRxiv">
        <title>Conservation of a gene cluster reveals novel cercosporin biosynthetic mechanisms and extends production to the genus Colletotrichum.</title>
        <authorList>
            <person name="de Jonge R."/>
            <person name="Ebert M.K."/>
            <person name="Huitt-Roehl C.R."/>
            <person name="Pal P."/>
            <person name="Suttle J.C."/>
            <person name="Spanner R.E."/>
            <person name="Neubauer J.D."/>
            <person name="Jurick W.M.II."/>
            <person name="Stott K.A."/>
            <person name="Secor G.A."/>
            <person name="Thomma B.P.H.J."/>
            <person name="Van de Peer Y."/>
            <person name="Townsend C.A."/>
            <person name="Bolton M.D."/>
        </authorList>
    </citation>
    <scope>NUCLEOTIDE SEQUENCE [LARGE SCALE GENOMIC DNA]</scope>
    <source>
        <strain evidence="9">CBS538.71</strain>
    </source>
</reference>
<dbReference type="CDD" id="cd02140">
    <property type="entry name" value="Frm2-like"/>
    <property type="match status" value="1"/>
</dbReference>
<dbReference type="GO" id="GO:0005634">
    <property type="term" value="C:nucleus"/>
    <property type="evidence" value="ECO:0007669"/>
    <property type="project" value="UniProtKB-SubCell"/>
</dbReference>
<dbReference type="SUPFAM" id="SSF55469">
    <property type="entry name" value="FMN-dependent nitroreductase-like"/>
    <property type="match status" value="1"/>
</dbReference>
<dbReference type="GO" id="GO:0034599">
    <property type="term" value="P:cellular response to oxidative stress"/>
    <property type="evidence" value="ECO:0007669"/>
    <property type="project" value="InterPro"/>
</dbReference>
<keyword evidence="5" id="KW-0560">Oxidoreductase</keyword>
<dbReference type="Pfam" id="PF00881">
    <property type="entry name" value="Nitroreductase"/>
    <property type="match status" value="1"/>
</dbReference>
<dbReference type="PANTHER" id="PTHR43035:SF4">
    <property type="entry name" value="NITROREDUCTASE FAMILY PROTEIN (AFU_ORTHOLOGUE AFUA_3G03530)"/>
    <property type="match status" value="1"/>
</dbReference>
<name>A0A2S6BTT2_9PEZI</name>
<evidence type="ECO:0000313" key="9">
    <source>
        <dbReference type="Proteomes" id="UP000237631"/>
    </source>
</evidence>
<comment type="subcellular location">
    <subcellularLocation>
        <location evidence="2">Cytoplasm</location>
    </subcellularLocation>
    <subcellularLocation>
        <location evidence="1">Nucleus</location>
    </subcellularLocation>
</comment>
<dbReference type="GO" id="GO:0005737">
    <property type="term" value="C:cytoplasm"/>
    <property type="evidence" value="ECO:0007669"/>
    <property type="project" value="UniProtKB-SubCell"/>
</dbReference>
<accession>A0A2S6BTT2</accession>
<dbReference type="Gene3D" id="3.40.109.10">
    <property type="entry name" value="NADH Oxidase"/>
    <property type="match status" value="1"/>
</dbReference>
<dbReference type="PANTHER" id="PTHR43035">
    <property type="entry name" value="FATTY ACID REPRESSION MUTANT PROTEIN 2-RELATED"/>
    <property type="match status" value="1"/>
</dbReference>
<evidence type="ECO:0000313" key="8">
    <source>
        <dbReference type="EMBL" id="PPJ50877.1"/>
    </source>
</evidence>
<dbReference type="InterPro" id="IPR029479">
    <property type="entry name" value="Nitroreductase"/>
</dbReference>
<evidence type="ECO:0000256" key="4">
    <source>
        <dbReference type="ARBA" id="ARBA00022490"/>
    </source>
</evidence>
<dbReference type="AlphaFoldDB" id="A0A2S6BTT2"/>
<evidence type="ECO:0000256" key="1">
    <source>
        <dbReference type="ARBA" id="ARBA00004123"/>
    </source>
</evidence>
<gene>
    <name evidence="8" type="ORF">CBER1_07094</name>
</gene>
<keyword evidence="9" id="KW-1185">Reference proteome</keyword>
<keyword evidence="6" id="KW-0539">Nucleus</keyword>
<evidence type="ECO:0000256" key="3">
    <source>
        <dbReference type="ARBA" id="ARBA00007118"/>
    </source>
</evidence>
<comment type="similarity">
    <text evidence="3">Belongs to the nitroreductase family.</text>
</comment>
<evidence type="ECO:0000256" key="2">
    <source>
        <dbReference type="ARBA" id="ARBA00004496"/>
    </source>
</evidence>
<dbReference type="EMBL" id="PNEN01001773">
    <property type="protein sequence ID" value="PPJ50877.1"/>
    <property type="molecule type" value="Genomic_DNA"/>
</dbReference>
<dbReference type="STRING" id="357750.A0A2S6BTT2"/>
<dbReference type="Proteomes" id="UP000237631">
    <property type="component" value="Unassembled WGS sequence"/>
</dbReference>
<proteinExistence type="inferred from homology"/>
<evidence type="ECO:0000259" key="7">
    <source>
        <dbReference type="Pfam" id="PF00881"/>
    </source>
</evidence>
<evidence type="ECO:0000256" key="6">
    <source>
        <dbReference type="ARBA" id="ARBA00023242"/>
    </source>
</evidence>
<dbReference type="OrthoDB" id="2138173at2759"/>
<evidence type="ECO:0000256" key="5">
    <source>
        <dbReference type="ARBA" id="ARBA00023002"/>
    </source>
</evidence>
<comment type="caution">
    <text evidence="8">The sequence shown here is derived from an EMBL/GenBank/DDBJ whole genome shotgun (WGS) entry which is preliminary data.</text>
</comment>
<dbReference type="InterPro" id="IPR000415">
    <property type="entry name" value="Nitroreductase-like"/>
</dbReference>
<feature type="domain" description="Nitroreductase" evidence="7">
    <location>
        <begin position="16"/>
        <end position="185"/>
    </location>
</feature>
<keyword evidence="4" id="KW-0963">Cytoplasm</keyword>